<dbReference type="EMBL" id="NTJZ01000002">
    <property type="protein sequence ID" value="PDH35072.1"/>
    <property type="molecule type" value="Genomic_DNA"/>
</dbReference>
<feature type="domain" description="Nitrile hydratase beta subunit" evidence="7">
    <location>
        <begin position="126"/>
        <end position="217"/>
    </location>
</feature>
<dbReference type="Pfam" id="PF02211">
    <property type="entry name" value="NHase_beta_C"/>
    <property type="match status" value="1"/>
</dbReference>
<dbReference type="Gene3D" id="2.30.30.50">
    <property type="match status" value="1"/>
</dbReference>
<evidence type="ECO:0000313" key="10">
    <source>
        <dbReference type="Proteomes" id="UP000219329"/>
    </source>
</evidence>
<dbReference type="InterPro" id="IPR042262">
    <property type="entry name" value="CN_hydtase_beta_C"/>
</dbReference>
<gene>
    <name evidence="9" type="primary">nthB</name>
    <name evidence="9" type="ORF">CNF02_03325</name>
</gene>
<evidence type="ECO:0000313" key="9">
    <source>
        <dbReference type="EMBL" id="PDH35072.1"/>
    </source>
</evidence>
<evidence type="ECO:0000256" key="3">
    <source>
        <dbReference type="ARBA" id="ARBA00023239"/>
    </source>
</evidence>
<reference evidence="9 10" key="1">
    <citation type="submission" date="2017-08" db="EMBL/GenBank/DDBJ databases">
        <title>Fine stratification of microbial communities through a metagenomic profile of the photic zone.</title>
        <authorList>
            <person name="Haro-Moreno J.M."/>
            <person name="Lopez-Perez M."/>
            <person name="De La Torre J."/>
            <person name="Picazo A."/>
            <person name="Camacho A."/>
            <person name="Rodriguez-Valera F."/>
        </authorList>
    </citation>
    <scope>NUCLEOTIDE SEQUENCE [LARGE SCALE GENOMIC DNA]</scope>
    <source>
        <strain evidence="9">MED-G28</strain>
    </source>
</reference>
<dbReference type="PIRSF" id="PIRSF001427">
    <property type="entry name" value="NHase_beta"/>
    <property type="match status" value="1"/>
</dbReference>
<evidence type="ECO:0000256" key="2">
    <source>
        <dbReference type="ARBA" id="ARBA00009098"/>
    </source>
</evidence>
<feature type="domain" description="Nitrile hydratase beta subunit-like N-terminal" evidence="8">
    <location>
        <begin position="1"/>
        <end position="101"/>
    </location>
</feature>
<comment type="function">
    <text evidence="1 5">NHase catalyzes the hydration of various nitrile compounds to the corresponding amides.</text>
</comment>
<evidence type="ECO:0000256" key="6">
    <source>
        <dbReference type="SAM" id="MobiDB-lite"/>
    </source>
</evidence>
<dbReference type="Proteomes" id="UP000219329">
    <property type="component" value="Unassembled WGS sequence"/>
</dbReference>
<feature type="region of interest" description="Disordered" evidence="6">
    <location>
        <begin position="1"/>
        <end position="24"/>
    </location>
</feature>
<name>A0A2A5WF73_9GAMM</name>
<dbReference type="InterPro" id="IPR008990">
    <property type="entry name" value="Elect_transpt_acc-like_dom_sf"/>
</dbReference>
<comment type="similarity">
    <text evidence="2 5">Belongs to the nitrile hydratase subunit beta family.</text>
</comment>
<dbReference type="GO" id="GO:0046914">
    <property type="term" value="F:transition metal ion binding"/>
    <property type="evidence" value="ECO:0007669"/>
    <property type="project" value="InterPro"/>
</dbReference>
<dbReference type="SUPFAM" id="SSF50090">
    <property type="entry name" value="Electron transport accessory proteins"/>
    <property type="match status" value="1"/>
</dbReference>
<accession>A0A2A5WF73</accession>
<evidence type="ECO:0000256" key="4">
    <source>
        <dbReference type="ARBA" id="ARBA00044877"/>
    </source>
</evidence>
<feature type="compositionally biased region" description="Gly residues" evidence="6">
    <location>
        <begin position="1"/>
        <end position="12"/>
    </location>
</feature>
<keyword evidence="3 5" id="KW-0456">Lyase</keyword>
<evidence type="ECO:0000259" key="8">
    <source>
        <dbReference type="Pfam" id="PF21006"/>
    </source>
</evidence>
<dbReference type="Gene3D" id="1.10.472.20">
    <property type="entry name" value="Nitrile hydratase, beta subunit"/>
    <property type="match status" value="1"/>
</dbReference>
<organism evidence="9 10">
    <name type="scientific">OM182 bacterium MED-G28</name>
    <dbReference type="NCBI Taxonomy" id="1986256"/>
    <lineage>
        <taxon>Bacteria</taxon>
        <taxon>Pseudomonadati</taxon>
        <taxon>Pseudomonadota</taxon>
        <taxon>Gammaproteobacteria</taxon>
        <taxon>OMG group</taxon>
        <taxon>OM182 clade</taxon>
    </lineage>
</organism>
<dbReference type="EC" id="4.2.1.84" evidence="5"/>
<dbReference type="Pfam" id="PF21006">
    <property type="entry name" value="NHase_beta_N"/>
    <property type="match status" value="1"/>
</dbReference>
<evidence type="ECO:0000256" key="1">
    <source>
        <dbReference type="ARBA" id="ARBA00004042"/>
    </source>
</evidence>
<dbReference type="NCBIfam" id="TIGR03888">
    <property type="entry name" value="nitrile_beta"/>
    <property type="match status" value="1"/>
</dbReference>
<dbReference type="InterPro" id="IPR024690">
    <property type="entry name" value="CN_hydtase_beta_dom_C"/>
</dbReference>
<comment type="catalytic activity">
    <reaction evidence="4 5">
        <text>an aliphatic primary amide = an aliphatic nitrile + H2O</text>
        <dbReference type="Rhea" id="RHEA:12673"/>
        <dbReference type="ChEBI" id="CHEBI:15377"/>
        <dbReference type="ChEBI" id="CHEBI:65285"/>
        <dbReference type="ChEBI" id="CHEBI:80291"/>
        <dbReference type="EC" id="4.2.1.84"/>
    </reaction>
</comment>
<dbReference type="InterPro" id="IPR003168">
    <property type="entry name" value="Nitrile_hydratase_bsu"/>
</dbReference>
<dbReference type="GO" id="GO:0018822">
    <property type="term" value="F:nitrile hydratase activity"/>
    <property type="evidence" value="ECO:0007669"/>
    <property type="project" value="UniProtKB-EC"/>
</dbReference>
<evidence type="ECO:0000256" key="5">
    <source>
        <dbReference type="PIRNR" id="PIRNR001427"/>
    </source>
</evidence>
<comment type="caution">
    <text evidence="9">The sequence shown here is derived from an EMBL/GenBank/DDBJ whole genome shotgun (WGS) entry which is preliminary data.</text>
</comment>
<dbReference type="AlphaFoldDB" id="A0A2A5WF73"/>
<dbReference type="InterPro" id="IPR049054">
    <property type="entry name" value="CN_hydtase_beta-like_N"/>
</dbReference>
<evidence type="ECO:0000259" key="7">
    <source>
        <dbReference type="Pfam" id="PF02211"/>
    </source>
</evidence>
<sequence length="220" mass="24895">MQGGHDLGGKQGLGPINPESEAEEPVFHSEWERRIFGLTLATGMLGKWNIDQSRYARERQHPISYLENSYYENWYEGVSKLLVEKGLISEAELLSGISQQTVSREFHVPTREDVKKILSSGGPTEMRLDVGPVFCVGDHVRVIRNFTHGHSRVPAYVQGCVGKIEIHHGGHIFPDKSVEGLVSGEHLYAVRFSGKELWRSDIRNDEVIIDLWEPYLRSSN</sequence>
<protein>
    <recommendedName>
        <fullName evidence="5">Nitrile hydratase subunit beta</fullName>
        <shortName evidence="5">NHase</shortName>
        <ecNumber evidence="5">4.2.1.84</ecNumber>
    </recommendedName>
</protein>
<proteinExistence type="inferred from homology"/>